<dbReference type="EMBL" id="JAODUP010000471">
    <property type="protein sequence ID" value="KAK2149024.1"/>
    <property type="molecule type" value="Genomic_DNA"/>
</dbReference>
<evidence type="ECO:0000313" key="1">
    <source>
        <dbReference type="EMBL" id="KAK2149024.1"/>
    </source>
</evidence>
<comment type="caution">
    <text evidence="1">The sequence shown here is derived from an EMBL/GenBank/DDBJ whole genome shotgun (WGS) entry which is preliminary data.</text>
</comment>
<protein>
    <submittedName>
        <fullName evidence="1">Uncharacterized protein</fullName>
    </submittedName>
</protein>
<accession>A0AAD9JA18</accession>
<dbReference type="AlphaFoldDB" id="A0AAD9JA18"/>
<proteinExistence type="predicted"/>
<reference evidence="1" key="1">
    <citation type="journal article" date="2023" name="Mol. Biol. Evol.">
        <title>Third-Generation Sequencing Reveals the Adaptive Role of the Epigenome in Three Deep-Sea Polychaetes.</title>
        <authorList>
            <person name="Perez M."/>
            <person name="Aroh O."/>
            <person name="Sun Y."/>
            <person name="Lan Y."/>
            <person name="Juniper S.K."/>
            <person name="Young C.R."/>
            <person name="Angers B."/>
            <person name="Qian P.Y."/>
        </authorList>
    </citation>
    <scope>NUCLEOTIDE SEQUENCE</scope>
    <source>
        <strain evidence="1">P08H-3</strain>
    </source>
</reference>
<keyword evidence="2" id="KW-1185">Reference proteome</keyword>
<gene>
    <name evidence="1" type="ORF">LSH36_471g03040</name>
</gene>
<sequence length="70" mass="8165">MDGERHLIFATDPTVQCQNVMTSKMPYDTMPEVDLKGCTFHFAQALFRKVQFKRLVFNQPIRPTMGHSNY</sequence>
<dbReference type="Proteomes" id="UP001208570">
    <property type="component" value="Unassembled WGS sequence"/>
</dbReference>
<name>A0AAD9JA18_9ANNE</name>
<evidence type="ECO:0000313" key="2">
    <source>
        <dbReference type="Proteomes" id="UP001208570"/>
    </source>
</evidence>
<organism evidence="1 2">
    <name type="scientific">Paralvinella palmiformis</name>
    <dbReference type="NCBI Taxonomy" id="53620"/>
    <lineage>
        <taxon>Eukaryota</taxon>
        <taxon>Metazoa</taxon>
        <taxon>Spiralia</taxon>
        <taxon>Lophotrochozoa</taxon>
        <taxon>Annelida</taxon>
        <taxon>Polychaeta</taxon>
        <taxon>Sedentaria</taxon>
        <taxon>Canalipalpata</taxon>
        <taxon>Terebellida</taxon>
        <taxon>Terebelliformia</taxon>
        <taxon>Alvinellidae</taxon>
        <taxon>Paralvinella</taxon>
    </lineage>
</organism>